<dbReference type="AlphaFoldDB" id="A0A1A3HCP0"/>
<evidence type="ECO:0000313" key="2">
    <source>
        <dbReference type="Proteomes" id="UP000093898"/>
    </source>
</evidence>
<protein>
    <submittedName>
        <fullName evidence="1">Uncharacterized protein</fullName>
    </submittedName>
</protein>
<name>A0A1A3HCP0_MYCMU</name>
<proteinExistence type="predicted"/>
<dbReference type="EMBL" id="LZLC01000037">
    <property type="protein sequence ID" value="OBJ45439.1"/>
    <property type="molecule type" value="Genomic_DNA"/>
</dbReference>
<sequence length="97" mass="11046">MKAIEMHGGNVRPVQWQMQMFRDYASVAWLPGRAPNRSNPRKRPRLSLAGVLRQQPRLRLRESDYVGTPSDDGSIEHFLMIHTGRVIPESLCHLGGL</sequence>
<reference evidence="1 2" key="1">
    <citation type="submission" date="2016-06" db="EMBL/GenBank/DDBJ databases">
        <authorList>
            <person name="Kjaerup R.B."/>
            <person name="Dalgaard T.S."/>
            <person name="Juul-Madsen H.R."/>
        </authorList>
    </citation>
    <scope>NUCLEOTIDE SEQUENCE [LARGE SCALE GENOMIC DNA]</scope>
    <source>
        <strain evidence="1 2">1127319.6</strain>
    </source>
</reference>
<gene>
    <name evidence="1" type="ORF">A5630_13985</name>
</gene>
<accession>A0A1A3HCP0</accession>
<dbReference type="Proteomes" id="UP000093898">
    <property type="component" value="Unassembled WGS sequence"/>
</dbReference>
<evidence type="ECO:0000313" key="1">
    <source>
        <dbReference type="EMBL" id="OBJ45439.1"/>
    </source>
</evidence>
<organism evidence="1 2">
    <name type="scientific">Mycolicibacterium mucogenicum</name>
    <name type="common">Mycobacterium mucogenicum</name>
    <dbReference type="NCBI Taxonomy" id="56689"/>
    <lineage>
        <taxon>Bacteria</taxon>
        <taxon>Bacillati</taxon>
        <taxon>Actinomycetota</taxon>
        <taxon>Actinomycetes</taxon>
        <taxon>Mycobacteriales</taxon>
        <taxon>Mycobacteriaceae</taxon>
        <taxon>Mycolicibacterium</taxon>
    </lineage>
</organism>
<comment type="caution">
    <text evidence="1">The sequence shown here is derived from an EMBL/GenBank/DDBJ whole genome shotgun (WGS) entry which is preliminary data.</text>
</comment>
<dbReference type="RefSeq" id="WP_064979147.1">
    <property type="nucleotide sequence ID" value="NZ_LZLC01000037.1"/>
</dbReference>